<dbReference type="GO" id="GO:0016618">
    <property type="term" value="F:hydroxypyruvate reductase [NAD(P)H] activity"/>
    <property type="evidence" value="ECO:0007669"/>
    <property type="project" value="TreeGrafter"/>
</dbReference>
<organism evidence="6 7">
    <name type="scientific">Kumtagia ephedrae</name>
    <dbReference type="NCBI Taxonomy" id="2116701"/>
    <lineage>
        <taxon>Bacteria</taxon>
        <taxon>Pseudomonadati</taxon>
        <taxon>Pseudomonadota</taxon>
        <taxon>Alphaproteobacteria</taxon>
        <taxon>Hyphomicrobiales</taxon>
        <taxon>Phyllobacteriaceae</taxon>
        <taxon>Kumtagia</taxon>
    </lineage>
</organism>
<evidence type="ECO:0000313" key="7">
    <source>
        <dbReference type="Proteomes" id="UP000241229"/>
    </source>
</evidence>
<dbReference type="InterPro" id="IPR036291">
    <property type="entry name" value="NAD(P)-bd_dom_sf"/>
</dbReference>
<evidence type="ECO:0000259" key="5">
    <source>
        <dbReference type="Pfam" id="PF02826"/>
    </source>
</evidence>
<dbReference type="Pfam" id="PF02826">
    <property type="entry name" value="2-Hacid_dh_C"/>
    <property type="match status" value="1"/>
</dbReference>
<dbReference type="SUPFAM" id="SSF51735">
    <property type="entry name" value="NAD(P)-binding Rossmann-fold domains"/>
    <property type="match status" value="1"/>
</dbReference>
<dbReference type="InterPro" id="IPR006139">
    <property type="entry name" value="D-isomer_2_OHA_DH_cat_dom"/>
</dbReference>
<feature type="domain" description="D-isomer specific 2-hydroxyacid dehydrogenase catalytic" evidence="4">
    <location>
        <begin position="15"/>
        <end position="308"/>
    </location>
</feature>
<dbReference type="GO" id="GO:0030267">
    <property type="term" value="F:glyoxylate reductase (NADPH) activity"/>
    <property type="evidence" value="ECO:0007669"/>
    <property type="project" value="TreeGrafter"/>
</dbReference>
<dbReference type="Gene3D" id="3.40.50.720">
    <property type="entry name" value="NAD(P)-binding Rossmann-like Domain"/>
    <property type="match status" value="2"/>
</dbReference>
<dbReference type="GO" id="GO:0005829">
    <property type="term" value="C:cytosol"/>
    <property type="evidence" value="ECO:0007669"/>
    <property type="project" value="TreeGrafter"/>
</dbReference>
<keyword evidence="2" id="KW-0520">NAD</keyword>
<protein>
    <submittedName>
        <fullName evidence="6">Oxidoreductase</fullName>
    </submittedName>
</protein>
<dbReference type="SUPFAM" id="SSF52283">
    <property type="entry name" value="Formate/glycerate dehydrogenase catalytic domain-like"/>
    <property type="match status" value="1"/>
</dbReference>
<dbReference type="GO" id="GO:0051287">
    <property type="term" value="F:NAD binding"/>
    <property type="evidence" value="ECO:0007669"/>
    <property type="project" value="InterPro"/>
</dbReference>
<name>A0A2P7SHE7_9HYPH</name>
<evidence type="ECO:0000256" key="3">
    <source>
        <dbReference type="RuleBase" id="RU003719"/>
    </source>
</evidence>
<dbReference type="Pfam" id="PF00389">
    <property type="entry name" value="2-Hacid_dh"/>
    <property type="match status" value="1"/>
</dbReference>
<dbReference type="CDD" id="cd12172">
    <property type="entry name" value="PGDH_like_2"/>
    <property type="match status" value="1"/>
</dbReference>
<evidence type="ECO:0000256" key="1">
    <source>
        <dbReference type="ARBA" id="ARBA00023002"/>
    </source>
</evidence>
<accession>A0A2P7SHE7</accession>
<dbReference type="RefSeq" id="WP_106772008.1">
    <property type="nucleotide sequence ID" value="NZ_PXYK01000007.1"/>
</dbReference>
<evidence type="ECO:0000256" key="2">
    <source>
        <dbReference type="ARBA" id="ARBA00023027"/>
    </source>
</evidence>
<dbReference type="EMBL" id="PXYK01000007">
    <property type="protein sequence ID" value="PSJ61903.1"/>
    <property type="molecule type" value="Genomic_DNA"/>
</dbReference>
<gene>
    <name evidence="6" type="ORF">C7I84_08915</name>
</gene>
<reference evidence="6 7" key="1">
    <citation type="submission" date="2018-03" db="EMBL/GenBank/DDBJ databases">
        <title>The draft genome of Mesorhizobium sp. 6GN-30.</title>
        <authorList>
            <person name="Liu L."/>
            <person name="Li L."/>
            <person name="Wang T."/>
            <person name="Zhang X."/>
            <person name="Liang L."/>
        </authorList>
    </citation>
    <scope>NUCLEOTIDE SEQUENCE [LARGE SCALE GENOMIC DNA]</scope>
    <source>
        <strain evidence="6 7">6GN30</strain>
    </source>
</reference>
<proteinExistence type="inferred from homology"/>
<dbReference type="OrthoDB" id="9793626at2"/>
<dbReference type="PANTHER" id="PTHR10996">
    <property type="entry name" value="2-HYDROXYACID DEHYDROGENASE-RELATED"/>
    <property type="match status" value="1"/>
</dbReference>
<dbReference type="Proteomes" id="UP000241229">
    <property type="component" value="Unassembled WGS sequence"/>
</dbReference>
<dbReference type="PANTHER" id="PTHR10996:SF178">
    <property type="entry name" value="2-HYDROXYACID DEHYDROGENASE YGL185C-RELATED"/>
    <property type="match status" value="1"/>
</dbReference>
<feature type="domain" description="D-isomer specific 2-hydroxyacid dehydrogenase NAD-binding" evidence="5">
    <location>
        <begin position="112"/>
        <end position="284"/>
    </location>
</feature>
<evidence type="ECO:0000313" key="6">
    <source>
        <dbReference type="EMBL" id="PSJ61903.1"/>
    </source>
</evidence>
<comment type="caution">
    <text evidence="6">The sequence shown here is derived from an EMBL/GenBank/DDBJ whole genome shotgun (WGS) entry which is preliminary data.</text>
</comment>
<keyword evidence="7" id="KW-1185">Reference proteome</keyword>
<comment type="similarity">
    <text evidence="3">Belongs to the D-isomer specific 2-hydroxyacid dehydrogenase family.</text>
</comment>
<evidence type="ECO:0000259" key="4">
    <source>
        <dbReference type="Pfam" id="PF00389"/>
    </source>
</evidence>
<dbReference type="InterPro" id="IPR006140">
    <property type="entry name" value="D-isomer_DH_NAD-bd"/>
</dbReference>
<dbReference type="AlphaFoldDB" id="A0A2P7SHE7"/>
<keyword evidence="1 3" id="KW-0560">Oxidoreductase</keyword>
<dbReference type="InterPro" id="IPR050223">
    <property type="entry name" value="D-isomer_2-hydroxyacid_DH"/>
</dbReference>
<sequence>MERVLVTPRSLSENPPPELGLLTEAGFELVFPAPGRLPGEAELLDLVPGCVGWLAGVEPVSPRVVAAADRLRAISRNGTGVDNLPLQELERRGIRVLRAEGTNSVGVAELTIGLMLAVLRQIPATDAGIKAGQWPRLRGAEVAGRTVGLVGCGAIGRHVARVVSIMGADVIAYDPFRPPFDITGPFAWAADAGDVFACANIVTLHCPATPDGRPLVDAERLGRMRRGSVLINTARAALIDEDAVRTALDSGRLGGYATDVFDPEPPLPGGLAAHPRVVATSHIGGLTSESVAKATRIAVTNLLQALCAEPVA</sequence>